<evidence type="ECO:0000313" key="3">
    <source>
        <dbReference type="Proteomes" id="UP000244168"/>
    </source>
</evidence>
<gene>
    <name evidence="2" type="ORF">C8P68_101390</name>
</gene>
<evidence type="ECO:0000313" key="2">
    <source>
        <dbReference type="EMBL" id="PTR01157.1"/>
    </source>
</evidence>
<sequence>MGIRICIALLCFVFICPFYGFSQKKALPPLHLTNLEGKPFTENNLQKNKKLLVIYFGPDCMACNYYTIDLMRYIKELANVQILMVSFARLPALKAFYNDLQLVKYKNITITNEAKPYPLSKFYEVKTTPFTAVYNKRHQLVTVFNKRTKLDVLLKALNKPL</sequence>
<accession>A0A2T5JFF0</accession>
<dbReference type="OrthoDB" id="662072at2"/>
<dbReference type="SUPFAM" id="SSF52833">
    <property type="entry name" value="Thioredoxin-like"/>
    <property type="match status" value="1"/>
</dbReference>
<dbReference type="InterPro" id="IPR000866">
    <property type="entry name" value="AhpC/TSA"/>
</dbReference>
<dbReference type="GO" id="GO:0016209">
    <property type="term" value="F:antioxidant activity"/>
    <property type="evidence" value="ECO:0007669"/>
    <property type="project" value="InterPro"/>
</dbReference>
<organism evidence="2 3">
    <name type="scientific">Mucilaginibacter yixingensis</name>
    <dbReference type="NCBI Taxonomy" id="1295612"/>
    <lineage>
        <taxon>Bacteria</taxon>
        <taxon>Pseudomonadati</taxon>
        <taxon>Bacteroidota</taxon>
        <taxon>Sphingobacteriia</taxon>
        <taxon>Sphingobacteriales</taxon>
        <taxon>Sphingobacteriaceae</taxon>
        <taxon>Mucilaginibacter</taxon>
    </lineage>
</organism>
<dbReference type="InterPro" id="IPR036249">
    <property type="entry name" value="Thioredoxin-like_sf"/>
</dbReference>
<dbReference type="Proteomes" id="UP000244168">
    <property type="component" value="Unassembled WGS sequence"/>
</dbReference>
<keyword evidence="3" id="KW-1185">Reference proteome</keyword>
<reference evidence="2 3" key="1">
    <citation type="submission" date="2018-04" db="EMBL/GenBank/DDBJ databases">
        <title>Genomic Encyclopedia of Archaeal and Bacterial Type Strains, Phase II (KMG-II): from individual species to whole genera.</title>
        <authorList>
            <person name="Goeker M."/>
        </authorList>
    </citation>
    <scope>NUCLEOTIDE SEQUENCE [LARGE SCALE GENOMIC DNA]</scope>
    <source>
        <strain evidence="2 3">DSM 26809</strain>
    </source>
</reference>
<dbReference type="Pfam" id="PF00578">
    <property type="entry name" value="AhpC-TSA"/>
    <property type="match status" value="1"/>
</dbReference>
<protein>
    <submittedName>
        <fullName evidence="2">AhpC/TSA family protein</fullName>
    </submittedName>
</protein>
<evidence type="ECO:0000259" key="1">
    <source>
        <dbReference type="Pfam" id="PF00578"/>
    </source>
</evidence>
<dbReference type="AlphaFoldDB" id="A0A2T5JFF0"/>
<dbReference type="GO" id="GO:0016491">
    <property type="term" value="F:oxidoreductase activity"/>
    <property type="evidence" value="ECO:0007669"/>
    <property type="project" value="InterPro"/>
</dbReference>
<dbReference type="EMBL" id="QAOQ01000001">
    <property type="protein sequence ID" value="PTR01157.1"/>
    <property type="molecule type" value="Genomic_DNA"/>
</dbReference>
<feature type="domain" description="Alkyl hydroperoxide reductase subunit C/ Thiol specific antioxidant" evidence="1">
    <location>
        <begin position="26"/>
        <end position="106"/>
    </location>
</feature>
<proteinExistence type="predicted"/>
<dbReference type="Gene3D" id="3.40.30.10">
    <property type="entry name" value="Glutaredoxin"/>
    <property type="match status" value="1"/>
</dbReference>
<name>A0A2T5JFF0_9SPHI</name>
<comment type="caution">
    <text evidence="2">The sequence shown here is derived from an EMBL/GenBank/DDBJ whole genome shotgun (WGS) entry which is preliminary data.</text>
</comment>
<dbReference type="RefSeq" id="WP_107826574.1">
    <property type="nucleotide sequence ID" value="NZ_CP160205.1"/>
</dbReference>